<dbReference type="CDD" id="cd01392">
    <property type="entry name" value="HTH_LacI"/>
    <property type="match status" value="1"/>
</dbReference>
<comment type="caution">
    <text evidence="5">The sequence shown here is derived from an EMBL/GenBank/DDBJ whole genome shotgun (WGS) entry which is preliminary data.</text>
</comment>
<keyword evidence="1" id="KW-0805">Transcription regulation</keyword>
<dbReference type="InterPro" id="IPR000843">
    <property type="entry name" value="HTH_LacI"/>
</dbReference>
<dbReference type="Gene3D" id="3.40.50.2300">
    <property type="match status" value="2"/>
</dbReference>
<dbReference type="PROSITE" id="PS50932">
    <property type="entry name" value="HTH_LACI_2"/>
    <property type="match status" value="1"/>
</dbReference>
<evidence type="ECO:0000256" key="3">
    <source>
        <dbReference type="ARBA" id="ARBA00023163"/>
    </source>
</evidence>
<evidence type="ECO:0000313" key="5">
    <source>
        <dbReference type="EMBL" id="TQL34393.1"/>
    </source>
</evidence>
<dbReference type="SUPFAM" id="SSF47413">
    <property type="entry name" value="lambda repressor-like DNA-binding domains"/>
    <property type="match status" value="1"/>
</dbReference>
<accession>A0A542XEY9</accession>
<keyword evidence="2 5" id="KW-0238">DNA-binding</keyword>
<dbReference type="PROSITE" id="PS00356">
    <property type="entry name" value="HTH_LACI_1"/>
    <property type="match status" value="1"/>
</dbReference>
<dbReference type="Pfam" id="PF13377">
    <property type="entry name" value="Peripla_BP_3"/>
    <property type="match status" value="1"/>
</dbReference>
<dbReference type="EMBL" id="VFOK01000001">
    <property type="protein sequence ID" value="TQL34393.1"/>
    <property type="molecule type" value="Genomic_DNA"/>
</dbReference>
<dbReference type="Gene3D" id="1.10.260.40">
    <property type="entry name" value="lambda repressor-like DNA-binding domains"/>
    <property type="match status" value="1"/>
</dbReference>
<evidence type="ECO:0000313" key="6">
    <source>
        <dbReference type="Proteomes" id="UP000318336"/>
    </source>
</evidence>
<feature type="domain" description="HTH lacI-type" evidence="4">
    <location>
        <begin position="3"/>
        <end position="58"/>
    </location>
</feature>
<reference evidence="5 6" key="1">
    <citation type="submission" date="2019-06" db="EMBL/GenBank/DDBJ databases">
        <title>Sequencing the genomes of 1000 actinobacteria strains.</title>
        <authorList>
            <person name="Klenk H.-P."/>
        </authorList>
    </citation>
    <scope>NUCLEOTIDE SEQUENCE [LARGE SCALE GENOMIC DNA]</scope>
    <source>
        <strain evidence="5 6">DSM 24617</strain>
    </source>
</reference>
<evidence type="ECO:0000259" key="4">
    <source>
        <dbReference type="PROSITE" id="PS50932"/>
    </source>
</evidence>
<keyword evidence="6" id="KW-1185">Reference proteome</keyword>
<dbReference type="GO" id="GO:0003700">
    <property type="term" value="F:DNA-binding transcription factor activity"/>
    <property type="evidence" value="ECO:0007669"/>
    <property type="project" value="TreeGrafter"/>
</dbReference>
<organism evidence="5 6">
    <name type="scientific">Barrientosiimonas humi</name>
    <dbReference type="NCBI Taxonomy" id="999931"/>
    <lineage>
        <taxon>Bacteria</taxon>
        <taxon>Bacillati</taxon>
        <taxon>Actinomycetota</taxon>
        <taxon>Actinomycetes</taxon>
        <taxon>Micrococcales</taxon>
        <taxon>Dermacoccaceae</taxon>
        <taxon>Barrientosiimonas</taxon>
    </lineage>
</organism>
<dbReference type="SUPFAM" id="SSF53822">
    <property type="entry name" value="Periplasmic binding protein-like I"/>
    <property type="match status" value="1"/>
</dbReference>
<name>A0A542XEY9_9MICO</name>
<dbReference type="AlphaFoldDB" id="A0A542XEY9"/>
<dbReference type="SMART" id="SM00354">
    <property type="entry name" value="HTH_LACI"/>
    <property type="match status" value="1"/>
</dbReference>
<dbReference type="RefSeq" id="WP_142006634.1">
    <property type="nucleotide sequence ID" value="NZ_CAJTBP010000001.1"/>
</dbReference>
<dbReference type="InterPro" id="IPR046335">
    <property type="entry name" value="LacI/GalR-like_sensor"/>
</dbReference>
<dbReference type="PANTHER" id="PTHR30146:SF153">
    <property type="entry name" value="LACTOSE OPERON REPRESSOR"/>
    <property type="match status" value="1"/>
</dbReference>
<dbReference type="InterPro" id="IPR010982">
    <property type="entry name" value="Lambda_DNA-bd_dom_sf"/>
</dbReference>
<dbReference type="PANTHER" id="PTHR30146">
    <property type="entry name" value="LACI-RELATED TRANSCRIPTIONAL REPRESSOR"/>
    <property type="match status" value="1"/>
</dbReference>
<dbReference type="InterPro" id="IPR028082">
    <property type="entry name" value="Peripla_BP_I"/>
</dbReference>
<proteinExistence type="predicted"/>
<dbReference type="Proteomes" id="UP000318336">
    <property type="component" value="Unassembled WGS sequence"/>
</dbReference>
<dbReference type="GO" id="GO:0000976">
    <property type="term" value="F:transcription cis-regulatory region binding"/>
    <property type="evidence" value="ECO:0007669"/>
    <property type="project" value="TreeGrafter"/>
</dbReference>
<dbReference type="Pfam" id="PF00356">
    <property type="entry name" value="LacI"/>
    <property type="match status" value="1"/>
</dbReference>
<evidence type="ECO:0000256" key="1">
    <source>
        <dbReference type="ARBA" id="ARBA00023015"/>
    </source>
</evidence>
<keyword evidence="3" id="KW-0804">Transcription</keyword>
<protein>
    <submittedName>
        <fullName evidence="5">DNA-binding LacI/PurR family transcriptional regulator</fullName>
    </submittedName>
</protein>
<dbReference type="OrthoDB" id="3324394at2"/>
<sequence length="337" mass="35857">MAIRLSEVAKHAGVSEATVSRVLNDKPGVARGTREAVLTSVDVLGYERPSLLRRQMVGMVGLIVPELTNPIFPVMAQSIQMGLAAEGYTAVLCTQAPGGVHEDDYLQMLLDRGAAGVIFVSGQHANLDVDLERYHRLRARGLPMVLINGHRPEVDAPSLSNDDAAAVEVALAHLVQLGHERIGLATGQHRYVPVVRRVEAFRRLAAELLPDLDLDAMVQETWFGLEGGVQAGADLIEAGATAVICGSDVIALGVTRAARQAGLCVPDDLSVVGYDGSLISAFSDPALTTVRQDTTAICHAAVRALVDEIGGRPHRRGEALFAPELVVRASTGRPPER</sequence>
<evidence type="ECO:0000256" key="2">
    <source>
        <dbReference type="ARBA" id="ARBA00023125"/>
    </source>
</evidence>
<gene>
    <name evidence="5" type="ORF">FB554_2562</name>
</gene>